<dbReference type="GO" id="GO:0004523">
    <property type="term" value="F:RNA-DNA hybrid ribonuclease activity"/>
    <property type="evidence" value="ECO:0007669"/>
    <property type="project" value="InterPro"/>
</dbReference>
<dbReference type="InterPro" id="IPR043502">
    <property type="entry name" value="DNA/RNA_pol_sf"/>
</dbReference>
<dbReference type="Pfam" id="PF13456">
    <property type="entry name" value="RVT_3"/>
    <property type="match status" value="1"/>
</dbReference>
<dbReference type="GO" id="GO:0003676">
    <property type="term" value="F:nucleic acid binding"/>
    <property type="evidence" value="ECO:0007669"/>
    <property type="project" value="InterPro"/>
</dbReference>
<dbReference type="PANTHER" id="PTHR48475">
    <property type="entry name" value="RIBONUCLEASE H"/>
    <property type="match status" value="1"/>
</dbReference>
<dbReference type="InterPro" id="IPR041577">
    <property type="entry name" value="RT_RNaseH_2"/>
</dbReference>
<dbReference type="CDD" id="cd09274">
    <property type="entry name" value="RNase_HI_RT_Ty3"/>
    <property type="match status" value="1"/>
</dbReference>
<proteinExistence type="predicted"/>
<keyword evidence="2" id="KW-1185">Reference proteome</keyword>
<dbReference type="InterPro" id="IPR012337">
    <property type="entry name" value="RNaseH-like_sf"/>
</dbReference>
<dbReference type="OrthoDB" id="1432831at2759"/>
<dbReference type="Pfam" id="PF17919">
    <property type="entry name" value="RT_RNaseH_2"/>
    <property type="match status" value="1"/>
</dbReference>
<protein>
    <submittedName>
        <fullName evidence="3">Uncharacterized protein LOC113874822</fullName>
    </submittedName>
</protein>
<evidence type="ECO:0000313" key="3">
    <source>
        <dbReference type="RefSeq" id="XP_027368832.1"/>
    </source>
</evidence>
<dbReference type="InterPro" id="IPR043128">
    <property type="entry name" value="Rev_trsase/Diguanyl_cyclase"/>
</dbReference>
<name>A0A8B8MMK2_ABRPR</name>
<evidence type="ECO:0000313" key="2">
    <source>
        <dbReference type="Proteomes" id="UP000694853"/>
    </source>
</evidence>
<dbReference type="Gene3D" id="3.30.70.270">
    <property type="match status" value="1"/>
</dbReference>
<sequence length="626" mass="72369">MEAQDPLEEVNLGDEKEPRLTFISKLVEEEVKDQLIKLLREFKDCFAWDYDQMPGLSRELVEHRLPIRPEKRPVKQPPRRFAPEILPKIKEEIERLLRAKFIRTARYVDWISNIVPVIKKNGSLRVCIDFRNLNTATPKDEYPMPIADMLVDSAAGNEILREFLGFIVHKKGIEIDKNKAKAISETQAPSTKKQLQSLLGKINFLRRFISNLSGKVKIFSPLLKLKKEEEFRWEVEHQAVFEEIKQYLTKPPVMVPPKKGFPLKLYISTSEHTIGSMLAQEDENGVERAIYYLSRMLIGAESRYSPIEKLCLCLYFSCEKLKYYIRPFDVHVYSHHDIIKYFLSKPILHGRVGKWALALTKYSLIYKPLKFVKGQVVADFVVDHSIPIKEIDFISLKSSKLYFDGSSHRNGVGIGILIISPDEIPTKLRFEIKTTCSNNEAEYEALLAGLEILLNFGARNVIIRGDSELVIKQLTKEYKCLSKNLVEYWVKVNKLLQKFEEVILEHIPRDKNQEANELALIASKYRISSENLTKLTEIREKLGSTNLEILNINDLTDQDWRKPLVNYLKDPNIPTDRKTKFRAVKYIIVVNELYKRGVDGTLLRCLSEHEAYIALAEIHEGICGAH</sequence>
<accession>A0A8B8MMK2</accession>
<dbReference type="AlphaFoldDB" id="A0A8B8MMK2"/>
<organism evidence="2 3">
    <name type="scientific">Abrus precatorius</name>
    <name type="common">Indian licorice</name>
    <name type="synonym">Glycine abrus</name>
    <dbReference type="NCBI Taxonomy" id="3816"/>
    <lineage>
        <taxon>Eukaryota</taxon>
        <taxon>Viridiplantae</taxon>
        <taxon>Streptophyta</taxon>
        <taxon>Embryophyta</taxon>
        <taxon>Tracheophyta</taxon>
        <taxon>Spermatophyta</taxon>
        <taxon>Magnoliopsida</taxon>
        <taxon>eudicotyledons</taxon>
        <taxon>Gunneridae</taxon>
        <taxon>Pentapetalae</taxon>
        <taxon>rosids</taxon>
        <taxon>fabids</taxon>
        <taxon>Fabales</taxon>
        <taxon>Fabaceae</taxon>
        <taxon>Papilionoideae</taxon>
        <taxon>50 kb inversion clade</taxon>
        <taxon>NPAAA clade</taxon>
        <taxon>indigoferoid/millettioid clade</taxon>
        <taxon>Abreae</taxon>
        <taxon>Abrus</taxon>
    </lineage>
</organism>
<gene>
    <name evidence="3" type="primary">LOC113874822</name>
</gene>
<dbReference type="InterPro" id="IPR036397">
    <property type="entry name" value="RNaseH_sf"/>
</dbReference>
<dbReference type="Gene3D" id="3.30.420.10">
    <property type="entry name" value="Ribonuclease H-like superfamily/Ribonuclease H"/>
    <property type="match status" value="1"/>
</dbReference>
<dbReference type="CDD" id="cd09279">
    <property type="entry name" value="RNase_HI_like"/>
    <property type="match status" value="1"/>
</dbReference>
<dbReference type="KEGG" id="aprc:113874822"/>
<dbReference type="PROSITE" id="PS50879">
    <property type="entry name" value="RNASE_H_1"/>
    <property type="match status" value="1"/>
</dbReference>
<reference evidence="2" key="1">
    <citation type="journal article" date="2019" name="Toxins">
        <title>Detection of Abrin-Like and Prepropulchellin-Like Toxin Genes and Transcripts Using Whole Genome Sequencing and Full-Length Transcript Sequencing of Abrus precatorius.</title>
        <authorList>
            <person name="Hovde B.T."/>
            <person name="Daligault H.E."/>
            <person name="Hanschen E.R."/>
            <person name="Kunde Y.A."/>
            <person name="Johnson M.B."/>
            <person name="Starkenburg S.R."/>
            <person name="Johnson S.L."/>
        </authorList>
    </citation>
    <scope>NUCLEOTIDE SEQUENCE [LARGE SCALE GENOMIC DNA]</scope>
</reference>
<dbReference type="SUPFAM" id="SSF56672">
    <property type="entry name" value="DNA/RNA polymerases"/>
    <property type="match status" value="1"/>
</dbReference>
<dbReference type="SUPFAM" id="SSF53098">
    <property type="entry name" value="Ribonuclease H-like"/>
    <property type="match status" value="1"/>
</dbReference>
<dbReference type="Proteomes" id="UP000694853">
    <property type="component" value="Unplaced"/>
</dbReference>
<dbReference type="InterPro" id="IPR002156">
    <property type="entry name" value="RNaseH_domain"/>
</dbReference>
<dbReference type="GeneID" id="113874822"/>
<reference evidence="3" key="2">
    <citation type="submission" date="2025-08" db="UniProtKB">
        <authorList>
            <consortium name="RefSeq"/>
        </authorList>
    </citation>
    <scope>IDENTIFICATION</scope>
    <source>
        <tissue evidence="3">Young leaves</tissue>
    </source>
</reference>
<feature type="domain" description="RNase H type-1" evidence="1">
    <location>
        <begin position="395"/>
        <end position="528"/>
    </location>
</feature>
<dbReference type="Gene3D" id="3.10.10.10">
    <property type="entry name" value="HIV Type 1 Reverse Transcriptase, subunit A, domain 1"/>
    <property type="match status" value="1"/>
</dbReference>
<dbReference type="RefSeq" id="XP_027368832.1">
    <property type="nucleotide sequence ID" value="XM_027513031.1"/>
</dbReference>
<dbReference type="PANTHER" id="PTHR48475:SF1">
    <property type="entry name" value="RNASE H TYPE-1 DOMAIN-CONTAINING PROTEIN"/>
    <property type="match status" value="1"/>
</dbReference>
<evidence type="ECO:0000259" key="1">
    <source>
        <dbReference type="PROSITE" id="PS50879"/>
    </source>
</evidence>